<dbReference type="InterPro" id="IPR011060">
    <property type="entry name" value="RibuloseP-bd_barrel"/>
</dbReference>
<dbReference type="InterPro" id="IPR013798">
    <property type="entry name" value="Indole-3-glycerol_P_synth_dom"/>
</dbReference>
<reference evidence="12" key="1">
    <citation type="submission" date="2016-10" db="EMBL/GenBank/DDBJ databases">
        <authorList>
            <person name="Varghese N."/>
            <person name="Submissions S."/>
        </authorList>
    </citation>
    <scope>NUCLEOTIDE SEQUENCE [LARGE SCALE GENOMIC DNA]</scope>
    <source>
        <strain evidence="12">SP</strain>
    </source>
</reference>
<dbReference type="PANTHER" id="PTHR22854">
    <property type="entry name" value="TRYPTOPHAN BIOSYNTHESIS PROTEIN"/>
    <property type="match status" value="1"/>
</dbReference>
<keyword evidence="8 9" id="KW-0456">Lyase</keyword>
<evidence type="ECO:0000256" key="4">
    <source>
        <dbReference type="ARBA" id="ARBA00022605"/>
    </source>
</evidence>
<dbReference type="HAMAP" id="MF_00134_B">
    <property type="entry name" value="IGPS_B"/>
    <property type="match status" value="1"/>
</dbReference>
<keyword evidence="12" id="KW-1185">Reference proteome</keyword>
<comment type="similarity">
    <text evidence="3 9">Belongs to the TrpC family.</text>
</comment>
<dbReference type="FunFam" id="3.20.20.70:FF:000024">
    <property type="entry name" value="Indole-3-glycerol phosphate synthase"/>
    <property type="match status" value="1"/>
</dbReference>
<evidence type="ECO:0000256" key="8">
    <source>
        <dbReference type="ARBA" id="ARBA00023239"/>
    </source>
</evidence>
<dbReference type="EC" id="4.1.1.48" evidence="9"/>
<accession>A0A1H3NEM4</accession>
<dbReference type="Pfam" id="PF00218">
    <property type="entry name" value="IGPS"/>
    <property type="match status" value="1"/>
</dbReference>
<protein>
    <recommendedName>
        <fullName evidence="9">Indole-3-glycerol phosphate synthase</fullName>
        <shortName evidence="9">IGPS</shortName>
        <ecNumber evidence="9">4.1.1.48</ecNumber>
    </recommendedName>
</protein>
<feature type="domain" description="Indole-3-glycerol phosphate synthase" evidence="10">
    <location>
        <begin position="7"/>
        <end position="243"/>
    </location>
</feature>
<dbReference type="EMBL" id="FNPI01000004">
    <property type="protein sequence ID" value="SDY87308.1"/>
    <property type="molecule type" value="Genomic_DNA"/>
</dbReference>
<comment type="catalytic activity">
    <reaction evidence="1 9">
        <text>1-(2-carboxyphenylamino)-1-deoxy-D-ribulose 5-phosphate + H(+) = (1S,2R)-1-C-(indol-3-yl)glycerol 3-phosphate + CO2 + H2O</text>
        <dbReference type="Rhea" id="RHEA:23476"/>
        <dbReference type="ChEBI" id="CHEBI:15377"/>
        <dbReference type="ChEBI" id="CHEBI:15378"/>
        <dbReference type="ChEBI" id="CHEBI:16526"/>
        <dbReference type="ChEBI" id="CHEBI:58613"/>
        <dbReference type="ChEBI" id="CHEBI:58866"/>
        <dbReference type="EC" id="4.1.1.48"/>
    </reaction>
</comment>
<evidence type="ECO:0000259" key="10">
    <source>
        <dbReference type="Pfam" id="PF00218"/>
    </source>
</evidence>
<dbReference type="STRING" id="1503961.SAMN05421736_10447"/>
<dbReference type="Proteomes" id="UP000198935">
    <property type="component" value="Unassembled WGS sequence"/>
</dbReference>
<evidence type="ECO:0000313" key="11">
    <source>
        <dbReference type="EMBL" id="SDY87308.1"/>
    </source>
</evidence>
<evidence type="ECO:0000256" key="9">
    <source>
        <dbReference type="HAMAP-Rule" id="MF_00134"/>
    </source>
</evidence>
<evidence type="ECO:0000256" key="7">
    <source>
        <dbReference type="ARBA" id="ARBA00023141"/>
    </source>
</evidence>
<comment type="pathway">
    <text evidence="2 9">Amino-acid biosynthesis; L-tryptophan biosynthesis; L-tryptophan from chorismate: step 4/5.</text>
</comment>
<dbReference type="PROSITE" id="PS00614">
    <property type="entry name" value="IGPS"/>
    <property type="match status" value="1"/>
</dbReference>
<keyword evidence="7 9" id="KW-0057">Aromatic amino acid biosynthesis</keyword>
<evidence type="ECO:0000256" key="5">
    <source>
        <dbReference type="ARBA" id="ARBA00022793"/>
    </source>
</evidence>
<dbReference type="UniPathway" id="UPA00035">
    <property type="reaction ID" value="UER00043"/>
</dbReference>
<keyword evidence="4 9" id="KW-0028">Amino-acid biosynthesis</keyword>
<keyword evidence="5 9" id="KW-0210">Decarboxylase</keyword>
<dbReference type="GO" id="GO:0004640">
    <property type="term" value="F:phosphoribosylanthranilate isomerase activity"/>
    <property type="evidence" value="ECO:0007669"/>
    <property type="project" value="TreeGrafter"/>
</dbReference>
<gene>
    <name evidence="9" type="primary">trpC</name>
    <name evidence="11" type="ORF">SAMN05421736_10447</name>
</gene>
<evidence type="ECO:0000256" key="2">
    <source>
        <dbReference type="ARBA" id="ARBA00004696"/>
    </source>
</evidence>
<evidence type="ECO:0000256" key="1">
    <source>
        <dbReference type="ARBA" id="ARBA00001633"/>
    </source>
</evidence>
<dbReference type="InterPro" id="IPR013785">
    <property type="entry name" value="Aldolase_TIM"/>
</dbReference>
<dbReference type="GO" id="GO:0004425">
    <property type="term" value="F:indole-3-glycerol-phosphate synthase activity"/>
    <property type="evidence" value="ECO:0007669"/>
    <property type="project" value="UniProtKB-UniRule"/>
</dbReference>
<dbReference type="NCBIfam" id="NF001377">
    <property type="entry name" value="PRK00278.2-4"/>
    <property type="match status" value="1"/>
</dbReference>
<dbReference type="InterPro" id="IPR001468">
    <property type="entry name" value="Indole-3-GlycerolPSynthase_CS"/>
</dbReference>
<dbReference type="PANTHER" id="PTHR22854:SF2">
    <property type="entry name" value="INDOLE-3-GLYCEROL-PHOSPHATE SYNTHASE"/>
    <property type="match status" value="1"/>
</dbReference>
<dbReference type="Gene3D" id="3.20.20.70">
    <property type="entry name" value="Aldolase class I"/>
    <property type="match status" value="1"/>
</dbReference>
<dbReference type="AlphaFoldDB" id="A0A1H3NEM4"/>
<evidence type="ECO:0000313" key="12">
    <source>
        <dbReference type="Proteomes" id="UP000198935"/>
    </source>
</evidence>
<proteinExistence type="inferred from homology"/>
<dbReference type="SUPFAM" id="SSF51366">
    <property type="entry name" value="Ribulose-phoshate binding barrel"/>
    <property type="match status" value="1"/>
</dbReference>
<organism evidence="11 12">
    <name type="scientific">Evansella caseinilytica</name>
    <dbReference type="NCBI Taxonomy" id="1503961"/>
    <lineage>
        <taxon>Bacteria</taxon>
        <taxon>Bacillati</taxon>
        <taxon>Bacillota</taxon>
        <taxon>Bacilli</taxon>
        <taxon>Bacillales</taxon>
        <taxon>Bacillaceae</taxon>
        <taxon>Evansella</taxon>
    </lineage>
</organism>
<evidence type="ECO:0000256" key="3">
    <source>
        <dbReference type="ARBA" id="ARBA00008737"/>
    </source>
</evidence>
<sequence>MSILDTIVAHKKQEIQSLPVREKLDFPKRSLYDAMQFPKRSMGIIAEIKKASPSKGVLSTDFQPLEIADTYEKLNVDAISVLTDERFFQGRASYLTEVKHHTNLPVLRKDFIIDEAQISESKIIGADAILLIAAILEKSQLQEFYKAAEEQNLDVLVEVHNEQELENVLSVLFPKMIGVNNRDLNTFRTSLSTSRRLAEMIPEGILFVSESGIKTREDIDYLKRTRANGLLVGEAFMAADDKRGVLSAWFDED</sequence>
<keyword evidence="6 9" id="KW-0822">Tryptophan biosynthesis</keyword>
<dbReference type="InterPro" id="IPR045186">
    <property type="entry name" value="Indole-3-glycerol_P_synth"/>
</dbReference>
<dbReference type="GO" id="GO:0000162">
    <property type="term" value="P:L-tryptophan biosynthetic process"/>
    <property type="evidence" value="ECO:0007669"/>
    <property type="project" value="UniProtKB-UniRule"/>
</dbReference>
<evidence type="ECO:0000256" key="6">
    <source>
        <dbReference type="ARBA" id="ARBA00022822"/>
    </source>
</evidence>
<dbReference type="CDD" id="cd00331">
    <property type="entry name" value="IGPS"/>
    <property type="match status" value="1"/>
</dbReference>
<name>A0A1H3NEM4_9BACI</name>